<keyword evidence="2" id="KW-1185">Reference proteome</keyword>
<evidence type="ECO:0000313" key="1">
    <source>
        <dbReference type="EMBL" id="THU93543.1"/>
    </source>
</evidence>
<protein>
    <recommendedName>
        <fullName evidence="3">Fe2OG dioxygenase domain-containing protein</fullName>
    </recommendedName>
</protein>
<dbReference type="Proteomes" id="UP000297245">
    <property type="component" value="Unassembled WGS sequence"/>
</dbReference>
<evidence type="ECO:0000313" key="2">
    <source>
        <dbReference type="Proteomes" id="UP000297245"/>
    </source>
</evidence>
<organism evidence="1 2">
    <name type="scientific">Dendrothele bispora (strain CBS 962.96)</name>
    <dbReference type="NCBI Taxonomy" id="1314807"/>
    <lineage>
        <taxon>Eukaryota</taxon>
        <taxon>Fungi</taxon>
        <taxon>Dikarya</taxon>
        <taxon>Basidiomycota</taxon>
        <taxon>Agaricomycotina</taxon>
        <taxon>Agaricomycetes</taxon>
        <taxon>Agaricomycetidae</taxon>
        <taxon>Agaricales</taxon>
        <taxon>Agaricales incertae sedis</taxon>
        <taxon>Dendrothele</taxon>
    </lineage>
</organism>
<name>A0A4S8LWK6_DENBC</name>
<reference evidence="1 2" key="1">
    <citation type="journal article" date="2019" name="Nat. Ecol. Evol.">
        <title>Megaphylogeny resolves global patterns of mushroom evolution.</title>
        <authorList>
            <person name="Varga T."/>
            <person name="Krizsan K."/>
            <person name="Foldi C."/>
            <person name="Dima B."/>
            <person name="Sanchez-Garcia M."/>
            <person name="Sanchez-Ramirez S."/>
            <person name="Szollosi G.J."/>
            <person name="Szarkandi J.G."/>
            <person name="Papp V."/>
            <person name="Albert L."/>
            <person name="Andreopoulos W."/>
            <person name="Angelini C."/>
            <person name="Antonin V."/>
            <person name="Barry K.W."/>
            <person name="Bougher N.L."/>
            <person name="Buchanan P."/>
            <person name="Buyck B."/>
            <person name="Bense V."/>
            <person name="Catcheside P."/>
            <person name="Chovatia M."/>
            <person name="Cooper J."/>
            <person name="Damon W."/>
            <person name="Desjardin D."/>
            <person name="Finy P."/>
            <person name="Geml J."/>
            <person name="Haridas S."/>
            <person name="Hughes K."/>
            <person name="Justo A."/>
            <person name="Karasinski D."/>
            <person name="Kautmanova I."/>
            <person name="Kiss B."/>
            <person name="Kocsube S."/>
            <person name="Kotiranta H."/>
            <person name="LaButti K.M."/>
            <person name="Lechner B.E."/>
            <person name="Liimatainen K."/>
            <person name="Lipzen A."/>
            <person name="Lukacs Z."/>
            <person name="Mihaltcheva S."/>
            <person name="Morgado L.N."/>
            <person name="Niskanen T."/>
            <person name="Noordeloos M.E."/>
            <person name="Ohm R.A."/>
            <person name="Ortiz-Santana B."/>
            <person name="Ovrebo C."/>
            <person name="Racz N."/>
            <person name="Riley R."/>
            <person name="Savchenko A."/>
            <person name="Shiryaev A."/>
            <person name="Soop K."/>
            <person name="Spirin V."/>
            <person name="Szebenyi C."/>
            <person name="Tomsovsky M."/>
            <person name="Tulloss R.E."/>
            <person name="Uehling J."/>
            <person name="Grigoriev I.V."/>
            <person name="Vagvolgyi C."/>
            <person name="Papp T."/>
            <person name="Martin F.M."/>
            <person name="Miettinen O."/>
            <person name="Hibbett D.S."/>
            <person name="Nagy L.G."/>
        </authorList>
    </citation>
    <scope>NUCLEOTIDE SEQUENCE [LARGE SCALE GENOMIC DNA]</scope>
    <source>
        <strain evidence="1 2">CBS 962.96</strain>
    </source>
</reference>
<evidence type="ECO:0008006" key="3">
    <source>
        <dbReference type="Google" id="ProtNLM"/>
    </source>
</evidence>
<dbReference type="AlphaFoldDB" id="A0A4S8LWK6"/>
<dbReference type="Gene3D" id="3.60.130.30">
    <property type="match status" value="1"/>
</dbReference>
<dbReference type="OrthoDB" id="3052118at2759"/>
<proteinExistence type="predicted"/>
<gene>
    <name evidence="1" type="ORF">K435DRAFT_670064</name>
</gene>
<dbReference type="EMBL" id="ML179247">
    <property type="protein sequence ID" value="THU93543.1"/>
    <property type="molecule type" value="Genomic_DNA"/>
</dbReference>
<accession>A0A4S8LWK6</accession>
<sequence length="233" mass="26207">VGVQHRVFNETALIDKKLAGAITCDTNKTWRKDSSLFVPTTGKQRVRMGVNNFSFGWRGSGREVKCDKANTEWWLSRIMGLQLTVSLVLSVIHPELFQAGKEVLDYCCHPDSHKGRTSEWASKWNSVYTALTVVSGRMAIPHLDLHGRYNYFDCLVSLGTASKPKIIFKELDAVFPYKAGTAILFSGRGWTHEVPHWGSGERVCYASYMRPEIIQAHGHKVESWGMQLDTGMA</sequence>
<feature type="non-terminal residue" evidence="1">
    <location>
        <position position="1"/>
    </location>
</feature>